<dbReference type="GO" id="GO:0047470">
    <property type="term" value="F:(1,4)-alpha-D-glucan 1-alpha-D-glucosylmutase activity"/>
    <property type="evidence" value="ECO:0007669"/>
    <property type="project" value="TreeGrafter"/>
</dbReference>
<reference evidence="5" key="5">
    <citation type="submission" date="2020-04" db="EMBL/GenBank/DDBJ databases">
        <authorList>
            <person name="Malone M K."/>
            <person name="Farrell D."/>
            <person name="Malone K."/>
        </authorList>
    </citation>
    <scope>NUCLEOTIDE SEQUENCE</scope>
    <source>
        <strain evidence="5">AF2122/97</strain>
    </source>
</reference>
<name>A0A1R3Y0U5_MYCBO</name>
<reference evidence="6" key="3">
    <citation type="journal article" date="2017" name="Genome Announc.">
        <title>Updated reference genome sequence and annotation of Mycobacterium bovis AF2122/97.</title>
        <authorList>
            <person name="Malone K.M."/>
            <person name="Farrell D."/>
            <person name="Stuber T.P."/>
            <person name="Schubert O.T."/>
            <person name="Aebersold R."/>
            <person name="Robbe-Austerman S."/>
            <person name="Gordon S.V."/>
        </authorList>
    </citation>
    <scope>NUCLEOTIDE SEQUENCE [LARGE SCALE GENOMIC DNA]</scope>
    <source>
        <strain evidence="6">ATCC BAA-935 / AF2122/97</strain>
    </source>
</reference>
<dbReference type="InterPro" id="IPR006047">
    <property type="entry name" value="GH13_cat_dom"/>
</dbReference>
<feature type="compositionally biased region" description="Basic residues" evidence="2">
    <location>
        <begin position="214"/>
        <end position="229"/>
    </location>
</feature>
<evidence type="ECO:0000313" key="4">
    <source>
        <dbReference type="EMBL" id="CAB0185824.1"/>
    </source>
</evidence>
<dbReference type="GO" id="GO:0005992">
    <property type="term" value="P:trehalose biosynthetic process"/>
    <property type="evidence" value="ECO:0007669"/>
    <property type="project" value="TreeGrafter"/>
</dbReference>
<dbReference type="Proteomes" id="UP000001419">
    <property type="component" value="Chromosome"/>
</dbReference>
<reference evidence="4" key="4">
    <citation type="submission" date="2020-02" db="EMBL/GenBank/DDBJ databases">
        <authorList>
            <person name="Farrell D."/>
            <person name="Gordon V S."/>
        </authorList>
    </citation>
    <scope>NUCLEOTIDE SEQUENCE</scope>
    <source>
        <strain evidence="4">AF2122/97</strain>
    </source>
</reference>
<dbReference type="PANTHER" id="PTHR10357:SF216">
    <property type="entry name" value="MALTOOLIGOSYL TREHALOSE SYNTHASE-RELATED"/>
    <property type="match status" value="1"/>
</dbReference>
<evidence type="ECO:0000313" key="5">
    <source>
        <dbReference type="EMBL" id="SIU00193.1"/>
    </source>
</evidence>
<dbReference type="EMBL" id="LT708304">
    <property type="protein sequence ID" value="SIU00193.1"/>
    <property type="molecule type" value="Genomic_DNA"/>
</dbReference>
<evidence type="ECO:0000256" key="1">
    <source>
        <dbReference type="ARBA" id="ARBA00023235"/>
    </source>
</evidence>
<dbReference type="Gene3D" id="3.20.20.80">
    <property type="entry name" value="Glycosidases"/>
    <property type="match status" value="1"/>
</dbReference>
<evidence type="ECO:0000313" key="6">
    <source>
        <dbReference type="Proteomes" id="UP000001419"/>
    </source>
</evidence>
<dbReference type="PANTHER" id="PTHR10357">
    <property type="entry name" value="ALPHA-AMYLASE FAMILY MEMBER"/>
    <property type="match status" value="1"/>
</dbReference>
<reference evidence="6" key="1">
    <citation type="journal article" date="2003" name="Proc. Natl. Acad. Sci. U.S.A.">
        <title>The complete genome sequence of Mycobacterium bovis.</title>
        <authorList>
            <person name="Garnier T."/>
            <person name="Eiglmeier K."/>
            <person name="Camus J.-C."/>
            <person name="Medina N."/>
            <person name="Mansoor H."/>
            <person name="Pryor M."/>
            <person name="Duthoy S."/>
            <person name="Grondin S."/>
            <person name="Lacroix C."/>
            <person name="Monsempe C."/>
            <person name="Simon S."/>
            <person name="Harris B."/>
            <person name="Atkin R."/>
            <person name="Doggett J."/>
            <person name="Mayes R."/>
            <person name="Keating L."/>
            <person name="Wheeler P.R."/>
            <person name="Parkhill J."/>
            <person name="Barrell B.G."/>
            <person name="Cole S.T."/>
            <person name="Gordon S.V."/>
            <person name="Hewinson R.G."/>
        </authorList>
    </citation>
    <scope>NUCLEOTIDE SEQUENCE [LARGE SCALE GENOMIC DNA]</scope>
    <source>
        <strain evidence="6">ATCC BAA-935 / AF2122/97</strain>
    </source>
</reference>
<protein>
    <submittedName>
        <fullName evidence="5">Maltooligosyltrehalose synthase TreYa [FIRST PART]</fullName>
    </submittedName>
</protein>
<dbReference type="KEGG" id="mbo:BQ2027_MB1590C"/>
<organism evidence="5 6">
    <name type="scientific">Mycobacterium bovis (strain ATCC BAA-935 / AF2122/97)</name>
    <dbReference type="NCBI Taxonomy" id="233413"/>
    <lineage>
        <taxon>Bacteria</taxon>
        <taxon>Bacillati</taxon>
        <taxon>Actinomycetota</taxon>
        <taxon>Actinomycetes</taxon>
        <taxon>Mycobacteriales</taxon>
        <taxon>Mycobacteriaceae</taxon>
        <taxon>Mycobacterium</taxon>
        <taxon>Mycobacterium tuberculosis complex</taxon>
    </lineage>
</organism>
<keyword evidence="6" id="KW-1185">Reference proteome</keyword>
<feature type="compositionally biased region" description="Basic residues" evidence="2">
    <location>
        <begin position="240"/>
        <end position="250"/>
    </location>
</feature>
<dbReference type="SUPFAM" id="SSF51445">
    <property type="entry name" value="(Trans)glycosidases"/>
    <property type="match status" value="1"/>
</dbReference>
<feature type="domain" description="Glycosyl hydrolase family 13 catalytic" evidence="3">
    <location>
        <begin position="31"/>
        <end position="126"/>
    </location>
</feature>
<evidence type="ECO:0000256" key="2">
    <source>
        <dbReference type="SAM" id="MobiDB-lite"/>
    </source>
</evidence>
<dbReference type="GO" id="GO:0030980">
    <property type="term" value="P:alpha-glucan catabolic process"/>
    <property type="evidence" value="ECO:0007669"/>
    <property type="project" value="TreeGrafter"/>
</dbReference>
<dbReference type="Pfam" id="PF00128">
    <property type="entry name" value="Alpha-amylase"/>
    <property type="match status" value="1"/>
</dbReference>
<dbReference type="Gene3D" id="3.30.1590.10">
    <property type="entry name" value="Maltooligosyl trehalose synthase, domain 2"/>
    <property type="match status" value="1"/>
</dbReference>
<keyword evidence="1" id="KW-0413">Isomerase</keyword>
<reference evidence="5" key="2">
    <citation type="submission" date="2016-12" db="EMBL/GenBank/DDBJ databases">
        <authorList>
            <person name="Malone K.M."/>
        </authorList>
    </citation>
    <scope>NUCLEOTIDE SEQUENCE</scope>
    <source>
        <strain evidence="5">AF2122/97</strain>
    </source>
</reference>
<accession>A0A1R3Y0U5</accession>
<dbReference type="InterPro" id="IPR017853">
    <property type="entry name" value="GH"/>
</dbReference>
<gene>
    <name evidence="5" type="primary">treYa</name>
    <name evidence="5" type="ordered locus">BQ2027_MB1590C</name>
</gene>
<sequence length="250" mass="26851">MAFPVISTYRVQMRGRSNGFGFTFADAENLLDYLDDLGVSHLYLSPILTAVGGSTHGYDVTDPTTVSPELGGSDGLARLSAAARSRGMGLIVDIVPSHVGVGKPEQNAWWWDVLKFGRSSAYAEFFDIDWELGDGRIILPLLGSDSDVANLRVDGDLLRLGDLALPVAPGSGDGTGPAVHDRQHSVWCGRRGVSSPGRHPCSVVATVHDDTVHPRHQTRRGRACPHRRAVPSAVAVGQVHRPRPSHCARP</sequence>
<dbReference type="AlphaFoldDB" id="A0A1R3Y0U5"/>
<feature type="region of interest" description="Disordered" evidence="2">
    <location>
        <begin position="211"/>
        <end position="250"/>
    </location>
</feature>
<proteinExistence type="predicted"/>
<evidence type="ECO:0000259" key="3">
    <source>
        <dbReference type="Pfam" id="PF00128"/>
    </source>
</evidence>
<dbReference type="EMBL" id="LR777660">
    <property type="protein sequence ID" value="CAB0185824.1"/>
    <property type="molecule type" value="Genomic_DNA"/>
</dbReference>